<accession>A0A9X2ARC5</accession>
<dbReference type="Proteomes" id="UP001139682">
    <property type="component" value="Unassembled WGS sequence"/>
</dbReference>
<dbReference type="Pfam" id="PF03473">
    <property type="entry name" value="MOSC"/>
    <property type="match status" value="1"/>
</dbReference>
<reference evidence="2" key="1">
    <citation type="submission" date="2022-03" db="EMBL/GenBank/DDBJ databases">
        <title>Pseudomonas marianensis sp. nov., a marine bacterium isolated from deep-sea sediments of the Mariana Trench.</title>
        <authorList>
            <person name="Wei Y."/>
        </authorList>
    </citation>
    <scope>NUCLEOTIDE SEQUENCE</scope>
    <source>
        <strain evidence="2">PS1</strain>
    </source>
</reference>
<dbReference type="GO" id="GO:0030170">
    <property type="term" value="F:pyridoxal phosphate binding"/>
    <property type="evidence" value="ECO:0007669"/>
    <property type="project" value="InterPro"/>
</dbReference>
<dbReference type="GO" id="GO:0030151">
    <property type="term" value="F:molybdenum ion binding"/>
    <property type="evidence" value="ECO:0007669"/>
    <property type="project" value="InterPro"/>
</dbReference>
<organism evidence="2 3">
    <name type="scientific">Stutzerimonas marianensis</name>
    <dbReference type="NCBI Taxonomy" id="2929513"/>
    <lineage>
        <taxon>Bacteria</taxon>
        <taxon>Pseudomonadati</taxon>
        <taxon>Pseudomonadota</taxon>
        <taxon>Gammaproteobacteria</taxon>
        <taxon>Pseudomonadales</taxon>
        <taxon>Pseudomonadaceae</taxon>
        <taxon>Stutzerimonas</taxon>
    </lineage>
</organism>
<evidence type="ECO:0000313" key="2">
    <source>
        <dbReference type="EMBL" id="MCJ0972784.1"/>
    </source>
</evidence>
<dbReference type="RefSeq" id="WP_243604962.1">
    <property type="nucleotide sequence ID" value="NZ_JALGRD010000002.1"/>
</dbReference>
<dbReference type="EMBL" id="JALGRD010000002">
    <property type="protein sequence ID" value="MCJ0972784.1"/>
    <property type="molecule type" value="Genomic_DNA"/>
</dbReference>
<keyword evidence="3" id="KW-1185">Reference proteome</keyword>
<dbReference type="GO" id="GO:0003824">
    <property type="term" value="F:catalytic activity"/>
    <property type="evidence" value="ECO:0007669"/>
    <property type="project" value="InterPro"/>
</dbReference>
<comment type="caution">
    <text evidence="2">The sequence shown here is derived from an EMBL/GenBank/DDBJ whole genome shotgun (WGS) entry which is preliminary data.</text>
</comment>
<dbReference type="InterPro" id="IPR011037">
    <property type="entry name" value="Pyrv_Knase-like_insert_dom_sf"/>
</dbReference>
<dbReference type="InterPro" id="IPR005302">
    <property type="entry name" value="MoCF_Sase_C"/>
</dbReference>
<proteinExistence type="predicted"/>
<dbReference type="PANTHER" id="PTHR30212:SF2">
    <property type="entry name" value="PROTEIN YIIM"/>
    <property type="match status" value="1"/>
</dbReference>
<protein>
    <submittedName>
        <fullName evidence="2">MOSC domain-containing protein</fullName>
    </submittedName>
</protein>
<name>A0A9X2ARC5_9GAMM</name>
<feature type="domain" description="MOSC" evidence="1">
    <location>
        <begin position="38"/>
        <end position="174"/>
    </location>
</feature>
<dbReference type="InterPro" id="IPR052353">
    <property type="entry name" value="Benzoxazolinone_Detox_Enz"/>
</dbReference>
<dbReference type="PROSITE" id="PS51340">
    <property type="entry name" value="MOSC"/>
    <property type="match status" value="1"/>
</dbReference>
<gene>
    <name evidence="2" type="ORF">MST27_05300</name>
</gene>
<dbReference type="SUPFAM" id="SSF50800">
    <property type="entry name" value="PK beta-barrel domain-like"/>
    <property type="match status" value="1"/>
</dbReference>
<dbReference type="Gene3D" id="2.40.33.20">
    <property type="entry name" value="PK beta-barrel domain-like"/>
    <property type="match status" value="1"/>
</dbReference>
<dbReference type="PANTHER" id="PTHR30212">
    <property type="entry name" value="PROTEIN YIIM"/>
    <property type="match status" value="1"/>
</dbReference>
<evidence type="ECO:0000259" key="1">
    <source>
        <dbReference type="PROSITE" id="PS51340"/>
    </source>
</evidence>
<sequence>MKPSMDRIPADWTVEGPFLRDALLPLSGSRRPSAMDKQPASVQVWLGQDGLRGDRVADRRFHGGPDRSLCHYPAEHYAYWRMRYRHLGAIGAAAFGENLSTRGLTEREVCVGDRYQWGEALIEVSQPRSPCAKLDRRHAAPGLSREMAQSGRTGWLYRTLVPGYVPPGARLQLIARPNPDASILRVWLGFIDSALGDDELAWLVGLPALAGEYRLAFRHRRDARRRQQDQGTLF</sequence>
<evidence type="ECO:0000313" key="3">
    <source>
        <dbReference type="Proteomes" id="UP001139682"/>
    </source>
</evidence>
<dbReference type="AlphaFoldDB" id="A0A9X2ARC5"/>